<proteinExistence type="predicted"/>
<gene>
    <name evidence="1" type="ORF">HZF10_17745</name>
</gene>
<comment type="caution">
    <text evidence="1">The sequence shown here is derived from an EMBL/GenBank/DDBJ whole genome shotgun (WGS) entry which is preliminary data.</text>
</comment>
<dbReference type="AlphaFoldDB" id="A0A7Y8Y5A3"/>
<accession>A0A7Y8Y5A3</accession>
<organism evidence="1 2">
    <name type="scientific">Flavobacterium agri</name>
    <dbReference type="NCBI Taxonomy" id="2743471"/>
    <lineage>
        <taxon>Bacteria</taxon>
        <taxon>Pseudomonadati</taxon>
        <taxon>Bacteroidota</taxon>
        <taxon>Flavobacteriia</taxon>
        <taxon>Flavobacteriales</taxon>
        <taxon>Flavobacteriaceae</taxon>
        <taxon>Flavobacterium</taxon>
    </lineage>
</organism>
<protein>
    <submittedName>
        <fullName evidence="1">Uncharacterized protein</fullName>
    </submittedName>
</protein>
<name>A0A7Y8Y5A3_9FLAO</name>
<reference evidence="1 2" key="1">
    <citation type="submission" date="2020-07" db="EMBL/GenBank/DDBJ databases">
        <authorList>
            <person name="Sun Q."/>
        </authorList>
    </citation>
    <scope>NUCLEOTIDE SEQUENCE [LARGE SCALE GENOMIC DNA]</scope>
    <source>
        <strain evidence="1 2">MAH-1</strain>
    </source>
</reference>
<dbReference type="EMBL" id="JACBJI010000021">
    <property type="protein sequence ID" value="NYA72776.1"/>
    <property type="molecule type" value="Genomic_DNA"/>
</dbReference>
<sequence>MKSIVTESAYEGFHFGNIDELENLGKSWLTKDIHVIKSSIDMEIIKVDDYAVPICFIKELNSNEWKFSKFVFIPE</sequence>
<keyword evidence="2" id="KW-1185">Reference proteome</keyword>
<dbReference type="Proteomes" id="UP000535020">
    <property type="component" value="Unassembled WGS sequence"/>
</dbReference>
<evidence type="ECO:0000313" key="1">
    <source>
        <dbReference type="EMBL" id="NYA72776.1"/>
    </source>
</evidence>
<evidence type="ECO:0000313" key="2">
    <source>
        <dbReference type="Proteomes" id="UP000535020"/>
    </source>
</evidence>